<proteinExistence type="predicted"/>
<sequence>MVPLRGGLVVYYFMNTGVNETTPTFPPGFRMISGDAERRNISVPIPDPPKSQWTNQDTTQHALRQKALGFNCLGSVPPEGSLQRHFLPSKTFIDQHCPAGLRLELMFPSCWDGVNLDSDDHRSHVAFPSMVQDGKCPDGFSTLLPTLFYEIAWETTTFKNLSGHFVLANNDPTGFGYHGDFISGWDPLLLRAAGERCTDESGQVEKCEVFSLRDEKCEFPIPLEVQNEDYYGPRSGLPGLA</sequence>
<accession>A0ACC3A0K3</accession>
<evidence type="ECO:0000313" key="1">
    <source>
        <dbReference type="EMBL" id="KAJ9653604.1"/>
    </source>
</evidence>
<comment type="caution">
    <text evidence="1">The sequence shown here is derived from an EMBL/GenBank/DDBJ whole genome shotgun (WGS) entry which is preliminary data.</text>
</comment>
<reference evidence="1" key="1">
    <citation type="submission" date="2022-10" db="EMBL/GenBank/DDBJ databases">
        <title>Culturing micro-colonial fungi from biological soil crusts in the Mojave desert and describing Neophaeococcomyces mojavensis, and introducing the new genera and species Taxawa tesnikishii.</title>
        <authorList>
            <person name="Kurbessoian T."/>
            <person name="Stajich J.E."/>
        </authorList>
    </citation>
    <scope>NUCLEOTIDE SEQUENCE</scope>
    <source>
        <strain evidence="1">JES_112</strain>
    </source>
</reference>
<dbReference type="Proteomes" id="UP001172386">
    <property type="component" value="Unassembled WGS sequence"/>
</dbReference>
<evidence type="ECO:0000313" key="2">
    <source>
        <dbReference type="Proteomes" id="UP001172386"/>
    </source>
</evidence>
<gene>
    <name evidence="1" type="ORF">H2198_007228</name>
</gene>
<protein>
    <submittedName>
        <fullName evidence="1">Uncharacterized protein</fullName>
    </submittedName>
</protein>
<name>A0ACC3A0K3_9EURO</name>
<keyword evidence="2" id="KW-1185">Reference proteome</keyword>
<organism evidence="1 2">
    <name type="scientific">Neophaeococcomyces mojaviensis</name>
    <dbReference type="NCBI Taxonomy" id="3383035"/>
    <lineage>
        <taxon>Eukaryota</taxon>
        <taxon>Fungi</taxon>
        <taxon>Dikarya</taxon>
        <taxon>Ascomycota</taxon>
        <taxon>Pezizomycotina</taxon>
        <taxon>Eurotiomycetes</taxon>
        <taxon>Chaetothyriomycetidae</taxon>
        <taxon>Chaetothyriales</taxon>
        <taxon>Chaetothyriales incertae sedis</taxon>
        <taxon>Neophaeococcomyces</taxon>
    </lineage>
</organism>
<dbReference type="EMBL" id="JAPDRQ010000148">
    <property type="protein sequence ID" value="KAJ9653604.1"/>
    <property type="molecule type" value="Genomic_DNA"/>
</dbReference>